<evidence type="ECO:0008006" key="4">
    <source>
        <dbReference type="Google" id="ProtNLM"/>
    </source>
</evidence>
<comment type="caution">
    <text evidence="2">The sequence shown here is derived from an EMBL/GenBank/DDBJ whole genome shotgun (WGS) entry which is preliminary data.</text>
</comment>
<evidence type="ECO:0000256" key="1">
    <source>
        <dbReference type="SAM" id="MobiDB-lite"/>
    </source>
</evidence>
<accession>A0A218W8K9</accession>
<evidence type="ECO:0000313" key="3">
    <source>
        <dbReference type="Proteomes" id="UP000197138"/>
    </source>
</evidence>
<reference evidence="3" key="1">
    <citation type="journal article" date="2017" name="Plant J.">
        <title>The pomegranate (Punica granatum L.) genome and the genomics of punicalagin biosynthesis.</title>
        <authorList>
            <person name="Qin G."/>
            <person name="Xu C."/>
            <person name="Ming R."/>
            <person name="Tang H."/>
            <person name="Guyot R."/>
            <person name="Kramer E.M."/>
            <person name="Hu Y."/>
            <person name="Yi X."/>
            <person name="Qi Y."/>
            <person name="Xu X."/>
            <person name="Gao Z."/>
            <person name="Pan H."/>
            <person name="Jian J."/>
            <person name="Tian Y."/>
            <person name="Yue Z."/>
            <person name="Xu Y."/>
        </authorList>
    </citation>
    <scope>NUCLEOTIDE SEQUENCE [LARGE SCALE GENOMIC DNA]</scope>
    <source>
        <strain evidence="3">cv. Dabenzi</strain>
    </source>
</reference>
<dbReference type="AlphaFoldDB" id="A0A218W8K9"/>
<gene>
    <name evidence="2" type="ORF">CDL15_Pgr025005</name>
</gene>
<proteinExistence type="predicted"/>
<dbReference type="Proteomes" id="UP000197138">
    <property type="component" value="Unassembled WGS sequence"/>
</dbReference>
<feature type="region of interest" description="Disordered" evidence="1">
    <location>
        <begin position="1"/>
        <end position="31"/>
    </location>
</feature>
<evidence type="ECO:0000313" key="2">
    <source>
        <dbReference type="EMBL" id="OWM68818.1"/>
    </source>
</evidence>
<organism evidence="2 3">
    <name type="scientific">Punica granatum</name>
    <name type="common">Pomegranate</name>
    <dbReference type="NCBI Taxonomy" id="22663"/>
    <lineage>
        <taxon>Eukaryota</taxon>
        <taxon>Viridiplantae</taxon>
        <taxon>Streptophyta</taxon>
        <taxon>Embryophyta</taxon>
        <taxon>Tracheophyta</taxon>
        <taxon>Spermatophyta</taxon>
        <taxon>Magnoliopsida</taxon>
        <taxon>eudicotyledons</taxon>
        <taxon>Gunneridae</taxon>
        <taxon>Pentapetalae</taxon>
        <taxon>rosids</taxon>
        <taxon>malvids</taxon>
        <taxon>Myrtales</taxon>
        <taxon>Lythraceae</taxon>
        <taxon>Punica</taxon>
    </lineage>
</organism>
<sequence>MRQGFGPGPNTRSGSGEVRKHSSHSSSGLSYDRNETVLRDAFQQFGDIIEVSCQRFAGSLAIDAL</sequence>
<protein>
    <recommendedName>
        <fullName evidence="4">RRM domain-containing protein</fullName>
    </recommendedName>
</protein>
<name>A0A218W8K9_PUNGR</name>
<dbReference type="EMBL" id="MTKT01004939">
    <property type="protein sequence ID" value="OWM68818.1"/>
    <property type="molecule type" value="Genomic_DNA"/>
</dbReference>